<organism evidence="1 2">
    <name type="scientific">Aestuariirhabdus litorea</name>
    <dbReference type="NCBI Taxonomy" id="2528527"/>
    <lineage>
        <taxon>Bacteria</taxon>
        <taxon>Pseudomonadati</taxon>
        <taxon>Pseudomonadota</taxon>
        <taxon>Gammaproteobacteria</taxon>
        <taxon>Oceanospirillales</taxon>
        <taxon>Aestuariirhabdaceae</taxon>
        <taxon>Aestuariirhabdus</taxon>
    </lineage>
</organism>
<accession>A0A3P3VJ28</accession>
<dbReference type="Proteomes" id="UP000280792">
    <property type="component" value="Unassembled WGS sequence"/>
</dbReference>
<keyword evidence="1" id="KW-0418">Kinase</keyword>
<gene>
    <name evidence="1" type="ORF">D0544_10755</name>
</gene>
<dbReference type="RefSeq" id="WP_125016067.1">
    <property type="nucleotide sequence ID" value="NZ_QWEZ01000002.1"/>
</dbReference>
<dbReference type="EMBL" id="QWEZ01000002">
    <property type="protein sequence ID" value="RRJ82357.1"/>
    <property type="molecule type" value="Genomic_DNA"/>
</dbReference>
<evidence type="ECO:0000313" key="2">
    <source>
        <dbReference type="Proteomes" id="UP000280792"/>
    </source>
</evidence>
<evidence type="ECO:0000313" key="1">
    <source>
        <dbReference type="EMBL" id="RRJ82357.1"/>
    </source>
</evidence>
<name>A0A3P3VJ28_9GAMM</name>
<dbReference type="SUPFAM" id="SSF56112">
    <property type="entry name" value="Protein kinase-like (PK-like)"/>
    <property type="match status" value="1"/>
</dbReference>
<reference evidence="1 2" key="1">
    <citation type="submission" date="2018-08" db="EMBL/GenBank/DDBJ databases">
        <authorList>
            <person name="Khan S.A."/>
        </authorList>
    </citation>
    <scope>NUCLEOTIDE SEQUENCE [LARGE SCALE GENOMIC DNA]</scope>
    <source>
        <strain evidence="1 2">GTF-13</strain>
    </source>
</reference>
<keyword evidence="2" id="KW-1185">Reference proteome</keyword>
<dbReference type="Pfam" id="PF06293">
    <property type="entry name" value="Kdo"/>
    <property type="match status" value="1"/>
</dbReference>
<keyword evidence="1" id="KW-0808">Transferase</keyword>
<proteinExistence type="predicted"/>
<dbReference type="Gene3D" id="1.10.510.10">
    <property type="entry name" value="Transferase(Phosphotransferase) domain 1"/>
    <property type="match status" value="1"/>
</dbReference>
<dbReference type="InterPro" id="IPR011009">
    <property type="entry name" value="Kinase-like_dom_sf"/>
</dbReference>
<dbReference type="GO" id="GO:0016301">
    <property type="term" value="F:kinase activity"/>
    <property type="evidence" value="ECO:0007669"/>
    <property type="project" value="UniProtKB-KW"/>
</dbReference>
<dbReference type="AlphaFoldDB" id="A0A3P3VJ28"/>
<sequence length="249" mass="28917">MTNEWTVTPEYRETEAGSAFDSLEKVFALEGEAVASDGESCVFPFQVGGRRYYVKRYHTTKGLRSYLWMSRISVEWRNQLRFLRWGIPAARVVAYGQCRLLGKTVRGALVTEALENTKDLAALALEDSPLLSDARWVNGLVERVAAIARTLHSHGFAHNDLKWRNILVRTEQGEPEAYLIDCPAGQRWCWPFLEYRIIKDLACLDKVAKYHLSRTQRLRFYLRYAGRQRLNPQDRRRVRRVLGFFSGRE</sequence>
<reference evidence="1 2" key="2">
    <citation type="submission" date="2018-12" db="EMBL/GenBank/DDBJ databases">
        <title>Simiduia agarivorans gen. nov., sp. nov., a marine, agarolytic bacterium isolated from shallow coastal water from Keelung, Taiwan.</title>
        <authorList>
            <person name="Shieh W.Y."/>
        </authorList>
    </citation>
    <scope>NUCLEOTIDE SEQUENCE [LARGE SCALE GENOMIC DNA]</scope>
    <source>
        <strain evidence="1 2">GTF-13</strain>
    </source>
</reference>
<protein>
    <submittedName>
        <fullName evidence="1">Heptose kinase</fullName>
    </submittedName>
</protein>
<comment type="caution">
    <text evidence="1">The sequence shown here is derived from an EMBL/GenBank/DDBJ whole genome shotgun (WGS) entry which is preliminary data.</text>
</comment>